<name>A0A2G5B0Y0_COERN</name>
<organism evidence="1 2">
    <name type="scientific">Coemansia reversa (strain ATCC 12441 / NRRL 1564)</name>
    <dbReference type="NCBI Taxonomy" id="763665"/>
    <lineage>
        <taxon>Eukaryota</taxon>
        <taxon>Fungi</taxon>
        <taxon>Fungi incertae sedis</taxon>
        <taxon>Zoopagomycota</taxon>
        <taxon>Kickxellomycotina</taxon>
        <taxon>Kickxellomycetes</taxon>
        <taxon>Kickxellales</taxon>
        <taxon>Kickxellaceae</taxon>
        <taxon>Coemansia</taxon>
    </lineage>
</organism>
<protein>
    <submittedName>
        <fullName evidence="1">Uncharacterized protein</fullName>
    </submittedName>
</protein>
<evidence type="ECO:0000313" key="2">
    <source>
        <dbReference type="Proteomes" id="UP000242474"/>
    </source>
</evidence>
<dbReference type="EMBL" id="KZ303591">
    <property type="protein sequence ID" value="PIA12678.1"/>
    <property type="molecule type" value="Genomic_DNA"/>
</dbReference>
<dbReference type="AlphaFoldDB" id="A0A2G5B0Y0"/>
<keyword evidence="2" id="KW-1185">Reference proteome</keyword>
<dbReference type="Proteomes" id="UP000242474">
    <property type="component" value="Unassembled WGS sequence"/>
</dbReference>
<accession>A0A2G5B0Y0</accession>
<reference evidence="1 2" key="1">
    <citation type="journal article" date="2015" name="Genome Biol. Evol.">
        <title>Phylogenomic analyses indicate that early fungi evolved digesting cell walls of algal ancestors of land plants.</title>
        <authorList>
            <person name="Chang Y."/>
            <person name="Wang S."/>
            <person name="Sekimoto S."/>
            <person name="Aerts A.L."/>
            <person name="Choi C."/>
            <person name="Clum A."/>
            <person name="LaButti K.M."/>
            <person name="Lindquist E.A."/>
            <person name="Yee Ngan C."/>
            <person name="Ohm R.A."/>
            <person name="Salamov A.A."/>
            <person name="Grigoriev I.V."/>
            <person name="Spatafora J.W."/>
            <person name="Berbee M.L."/>
        </authorList>
    </citation>
    <scope>NUCLEOTIDE SEQUENCE [LARGE SCALE GENOMIC DNA]</scope>
    <source>
        <strain evidence="1 2">NRRL 1564</strain>
    </source>
</reference>
<evidence type="ECO:0000313" key="1">
    <source>
        <dbReference type="EMBL" id="PIA12678.1"/>
    </source>
</evidence>
<proteinExistence type="predicted"/>
<gene>
    <name evidence="1" type="ORF">COEREDRAFT_12376</name>
</gene>
<sequence>MRLDIGIAIGQRSFCARQRLWKRQTNNAVPLDRPRDVDWSGYEESSGLTIAQWDKQLADADNQGWSDGLRWKTRDIDPQQWSRKQSMAIIPVLRRG</sequence>